<dbReference type="Gene3D" id="3.40.50.2000">
    <property type="entry name" value="Glycogen Phosphorylase B"/>
    <property type="match status" value="2"/>
</dbReference>
<comment type="caution">
    <text evidence="10">Lacks conserved residue(s) required for the propagation of feature annotation.</text>
</comment>
<keyword evidence="5 10" id="KW-0133">Cell shape</keyword>
<reference evidence="13 14" key="1">
    <citation type="journal article" date="2011" name="Stand. Genomic Sci.">
        <title>Complete genome sequence of Deinococcus maricopensis type strain (LB-34).</title>
        <authorList>
            <person name="Pukall R."/>
            <person name="Zeytun A."/>
            <person name="Lucas S."/>
            <person name="Lapidus A."/>
            <person name="Hammon N."/>
            <person name="Deshpande S."/>
            <person name="Nolan M."/>
            <person name="Cheng J.F."/>
            <person name="Pitluck S."/>
            <person name="Liolios K."/>
            <person name="Pagani I."/>
            <person name="Mikhailova N."/>
            <person name="Ivanova N."/>
            <person name="Mavromatis K."/>
            <person name="Pati A."/>
            <person name="Tapia R."/>
            <person name="Han C."/>
            <person name="Goodwin L."/>
            <person name="Chen A."/>
            <person name="Palaniappan K."/>
            <person name="Land M."/>
            <person name="Hauser L."/>
            <person name="Chang Y.J."/>
            <person name="Jeffries C.D."/>
            <person name="Brambilla E.M."/>
            <person name="Rohde M."/>
            <person name="Goker M."/>
            <person name="Detter J.C."/>
            <person name="Woyke T."/>
            <person name="Bristow J."/>
            <person name="Eisen J.A."/>
            <person name="Markowitz V."/>
            <person name="Hugenholtz P."/>
            <person name="Kyrpides N.C."/>
            <person name="Klenk H.P."/>
        </authorList>
    </citation>
    <scope>NUCLEOTIDE SEQUENCE [LARGE SCALE GENOMIC DNA]</scope>
    <source>
        <strain evidence="14">DSM 21211 / LMG 22137 / NRRL B-23946 / LB-34</strain>
    </source>
</reference>
<evidence type="ECO:0000313" key="14">
    <source>
        <dbReference type="Proteomes" id="UP000008635"/>
    </source>
</evidence>
<dbReference type="HAMAP" id="MF_00033">
    <property type="entry name" value="MurG"/>
    <property type="match status" value="1"/>
</dbReference>
<keyword evidence="8 10" id="KW-0131">Cell cycle</keyword>
<dbReference type="UniPathway" id="UPA00219"/>
<evidence type="ECO:0000256" key="6">
    <source>
        <dbReference type="ARBA" id="ARBA00022984"/>
    </source>
</evidence>
<evidence type="ECO:0000256" key="5">
    <source>
        <dbReference type="ARBA" id="ARBA00022960"/>
    </source>
</evidence>
<dbReference type="EMBL" id="CP002454">
    <property type="protein sequence ID" value="ADV67298.1"/>
    <property type="molecule type" value="Genomic_DNA"/>
</dbReference>
<comment type="subcellular location">
    <subcellularLocation>
        <location evidence="10">Cell membrane</location>
        <topology evidence="10">Peripheral membrane protein</topology>
        <orientation evidence="10">Cytoplasmic side</orientation>
    </subcellularLocation>
</comment>
<keyword evidence="7 10" id="KW-0472">Membrane</keyword>
<comment type="pathway">
    <text evidence="10">Cell wall biogenesis; peptidoglycan biosynthesis.</text>
</comment>
<dbReference type="GO" id="GO:0050511">
    <property type="term" value="F:undecaprenyldiphospho-muramoylpentapeptide beta-N-acetylglucosaminyltransferase activity"/>
    <property type="evidence" value="ECO:0007669"/>
    <property type="project" value="UniProtKB-UniRule"/>
</dbReference>
<keyword evidence="1 10" id="KW-1003">Cell membrane</keyword>
<dbReference type="Pfam" id="PF03033">
    <property type="entry name" value="Glyco_transf_28"/>
    <property type="match status" value="1"/>
</dbReference>
<feature type="binding site" evidence="10">
    <location>
        <begin position="11"/>
        <end position="13"/>
    </location>
    <ligand>
        <name>UDP-N-acetyl-alpha-D-glucosamine</name>
        <dbReference type="ChEBI" id="CHEBI:57705"/>
    </ligand>
</feature>
<organism evidence="13 14">
    <name type="scientific">Deinococcus maricopensis (strain DSM 21211 / LMG 22137 / NRRL B-23946 / LB-34)</name>
    <dbReference type="NCBI Taxonomy" id="709986"/>
    <lineage>
        <taxon>Bacteria</taxon>
        <taxon>Thermotogati</taxon>
        <taxon>Deinococcota</taxon>
        <taxon>Deinococci</taxon>
        <taxon>Deinococcales</taxon>
        <taxon>Deinococcaceae</taxon>
        <taxon>Deinococcus</taxon>
    </lineage>
</organism>
<dbReference type="OrthoDB" id="9808936at2"/>
<dbReference type="STRING" id="709986.Deima_1649"/>
<keyword evidence="9 10" id="KW-0961">Cell wall biogenesis/degradation</keyword>
<dbReference type="GO" id="GO:0005886">
    <property type="term" value="C:plasma membrane"/>
    <property type="evidence" value="ECO:0007669"/>
    <property type="project" value="UniProtKB-SubCell"/>
</dbReference>
<sequence>MKRVVLATGGTGGHIYPAVAGAGVLEARGYAPVLMGQAGGMEERIAREGALEFVGVTAGKLAREKPDPRQVLRAARGFAEARGVLARLQPLGVVGFGGFASLPGVLGAQSLGLPTVLHEQNAQLGLTQRLALRRARAVGTAYAQVRGLPDGRGRLVGMPVREARLERRAALAKLGLQDGPLTILIMGGSQGSLALNRAVPSALRAAFGQEGLFADGSVQVIHSTGPRWLGEVLPDVADLPWYRAVGYLDAVAAWSAADLAITRAGTGTLAEAAFHGVPVVMVPLPSSAENHQVRNAEAVEAKGAGRMVPQDALSGSLAQTVLECVPSDVRTSMGVRARERSPQGAAGKLADLVEETLVGAARAQV</sequence>
<dbReference type="PANTHER" id="PTHR21015">
    <property type="entry name" value="UDP-N-ACETYLGLUCOSAMINE--N-ACETYLMURAMYL-(PENTAPEPTIDE) PYROPHOSPHORYL-UNDECAPRENOL N-ACETYLGLUCOSAMINE TRANSFERASE 1"/>
    <property type="match status" value="1"/>
</dbReference>
<keyword evidence="14" id="KW-1185">Reference proteome</keyword>
<proteinExistence type="inferred from homology"/>
<dbReference type="CDD" id="cd03785">
    <property type="entry name" value="GT28_MurG"/>
    <property type="match status" value="1"/>
</dbReference>
<accession>E8U8A9</accession>
<dbReference type="GO" id="GO:0051991">
    <property type="term" value="F:UDP-N-acetyl-D-glucosamine:N-acetylmuramoyl-L-alanyl-D-glutamyl-meso-2,6-diaminopimelyl-D-alanyl-D-alanine-diphosphoundecaprenol 4-beta-N-acetylglucosaminlytransferase activity"/>
    <property type="evidence" value="ECO:0007669"/>
    <property type="project" value="RHEA"/>
</dbReference>
<protein>
    <recommendedName>
        <fullName evidence="10">UDP-N-acetylglucosamine--N-acetylmuramyl-(pentapeptide) pyrophosphoryl-undecaprenol N-acetylglucosamine transferase</fullName>
        <ecNumber evidence="10">2.4.1.227</ecNumber>
    </recommendedName>
    <alternativeName>
        <fullName evidence="10">Undecaprenyl-PP-MurNAc-pentapeptide-UDPGlcNAc GlcNAc transferase</fullName>
    </alternativeName>
</protein>
<dbReference type="GO" id="GO:0051301">
    <property type="term" value="P:cell division"/>
    <property type="evidence" value="ECO:0007669"/>
    <property type="project" value="UniProtKB-KW"/>
</dbReference>
<evidence type="ECO:0000256" key="9">
    <source>
        <dbReference type="ARBA" id="ARBA00023316"/>
    </source>
</evidence>
<comment type="function">
    <text evidence="10">Cell wall formation. Catalyzes the transfer of a GlcNAc subunit on undecaprenyl-pyrophosphoryl-MurNAc-pentapeptide (lipid intermediate I) to form undecaprenyl-pyrophosphoryl-MurNAc-(pentapeptide)GlcNAc (lipid intermediate II).</text>
</comment>
<dbReference type="GO" id="GO:0009252">
    <property type="term" value="P:peptidoglycan biosynthetic process"/>
    <property type="evidence" value="ECO:0007669"/>
    <property type="project" value="UniProtKB-UniRule"/>
</dbReference>
<keyword evidence="4 10" id="KW-0808">Transferase</keyword>
<evidence type="ECO:0000256" key="10">
    <source>
        <dbReference type="HAMAP-Rule" id="MF_00033"/>
    </source>
</evidence>
<feature type="binding site" evidence="10">
    <location>
        <position position="292"/>
    </location>
    <ligand>
        <name>UDP-N-acetyl-alpha-D-glucosamine</name>
        <dbReference type="ChEBI" id="CHEBI:57705"/>
    </ligand>
</feature>
<dbReference type="NCBIfam" id="TIGR01133">
    <property type="entry name" value="murG"/>
    <property type="match status" value="1"/>
</dbReference>
<keyword evidence="3 10" id="KW-0328">Glycosyltransferase</keyword>
<keyword evidence="6 10" id="KW-0573">Peptidoglycan synthesis</keyword>
<comment type="similarity">
    <text evidence="10">Belongs to the glycosyltransferase 28 family. MurG subfamily.</text>
</comment>
<reference evidence="14" key="2">
    <citation type="submission" date="2011-01" db="EMBL/GenBank/DDBJ databases">
        <title>The complete genome of Deinococcus maricopensis DSM 21211.</title>
        <authorList>
            <consortium name="US DOE Joint Genome Institute (JGI-PGF)"/>
            <person name="Lucas S."/>
            <person name="Copeland A."/>
            <person name="Lapidus A."/>
            <person name="Goodwin L."/>
            <person name="Pitluck S."/>
            <person name="Kyrpides N."/>
            <person name="Mavromatis K."/>
            <person name="Pagani I."/>
            <person name="Ivanova N."/>
            <person name="Ovchinnikova G."/>
            <person name="Zeytun A."/>
            <person name="Detter J.C."/>
            <person name="Han C."/>
            <person name="Land M."/>
            <person name="Hauser L."/>
            <person name="Markowitz V."/>
            <person name="Cheng J.-F."/>
            <person name="Hugenholtz P."/>
            <person name="Woyke T."/>
            <person name="Wu D."/>
            <person name="Pukall R."/>
            <person name="Gehrich-Schroeter G."/>
            <person name="Brambilla E."/>
            <person name="Klenk H.-P."/>
            <person name="Eisen J.A."/>
        </authorList>
    </citation>
    <scope>NUCLEOTIDE SEQUENCE [LARGE SCALE GENOMIC DNA]</scope>
    <source>
        <strain evidence="14">DSM 21211 / LMG 22137 / NRRL B-23946 / LB-34</strain>
    </source>
</reference>
<dbReference type="InterPro" id="IPR007235">
    <property type="entry name" value="Glyco_trans_28_C"/>
</dbReference>
<feature type="binding site" evidence="10">
    <location>
        <position position="121"/>
    </location>
    <ligand>
        <name>UDP-N-acetyl-alpha-D-glucosamine</name>
        <dbReference type="ChEBI" id="CHEBI:57705"/>
    </ligand>
</feature>
<dbReference type="GO" id="GO:0005975">
    <property type="term" value="P:carbohydrate metabolic process"/>
    <property type="evidence" value="ECO:0007669"/>
    <property type="project" value="InterPro"/>
</dbReference>
<evidence type="ECO:0000259" key="11">
    <source>
        <dbReference type="Pfam" id="PF03033"/>
    </source>
</evidence>
<dbReference type="eggNOG" id="COG0707">
    <property type="taxonomic scope" value="Bacteria"/>
</dbReference>
<name>E8U8A9_DEIML</name>
<dbReference type="InterPro" id="IPR004276">
    <property type="entry name" value="GlycoTrans_28_N"/>
</dbReference>
<dbReference type="RefSeq" id="WP_013556803.1">
    <property type="nucleotide sequence ID" value="NC_014958.1"/>
</dbReference>
<dbReference type="KEGG" id="dmr:Deima_1649"/>
<evidence type="ECO:0000256" key="1">
    <source>
        <dbReference type="ARBA" id="ARBA00022475"/>
    </source>
</evidence>
<feature type="binding site" evidence="10">
    <location>
        <position position="161"/>
    </location>
    <ligand>
        <name>UDP-N-acetyl-alpha-D-glucosamine</name>
        <dbReference type="ChEBI" id="CHEBI:57705"/>
    </ligand>
</feature>
<evidence type="ECO:0000256" key="4">
    <source>
        <dbReference type="ARBA" id="ARBA00022679"/>
    </source>
</evidence>
<keyword evidence="2 10" id="KW-0132">Cell division</keyword>
<dbReference type="SUPFAM" id="SSF53756">
    <property type="entry name" value="UDP-Glycosyltransferase/glycogen phosphorylase"/>
    <property type="match status" value="1"/>
</dbReference>
<dbReference type="HOGENOM" id="CLU_037404_2_1_0"/>
<dbReference type="AlphaFoldDB" id="E8U8A9"/>
<feature type="domain" description="Glycosyltransferase family 28 N-terminal" evidence="11">
    <location>
        <begin position="4"/>
        <end position="139"/>
    </location>
</feature>
<evidence type="ECO:0000256" key="3">
    <source>
        <dbReference type="ARBA" id="ARBA00022676"/>
    </source>
</evidence>
<dbReference type="InterPro" id="IPR006009">
    <property type="entry name" value="GlcNAc_MurG"/>
</dbReference>
<feature type="domain" description="Glycosyl transferase family 28 C-terminal" evidence="12">
    <location>
        <begin position="182"/>
        <end position="328"/>
    </location>
</feature>
<dbReference type="PANTHER" id="PTHR21015:SF22">
    <property type="entry name" value="GLYCOSYLTRANSFERASE"/>
    <property type="match status" value="1"/>
</dbReference>
<gene>
    <name evidence="10" type="primary">murG</name>
    <name evidence="13" type="ordered locus">Deima_1649</name>
</gene>
<evidence type="ECO:0000256" key="7">
    <source>
        <dbReference type="ARBA" id="ARBA00023136"/>
    </source>
</evidence>
<dbReference type="Pfam" id="PF04101">
    <property type="entry name" value="Glyco_tran_28_C"/>
    <property type="match status" value="1"/>
</dbReference>
<evidence type="ECO:0000259" key="12">
    <source>
        <dbReference type="Pfam" id="PF04101"/>
    </source>
</evidence>
<dbReference type="Proteomes" id="UP000008635">
    <property type="component" value="Chromosome"/>
</dbReference>
<comment type="catalytic activity">
    <reaction evidence="10">
        <text>di-trans,octa-cis-undecaprenyl diphospho-N-acetyl-alpha-D-muramoyl-L-alanyl-D-glutamyl-meso-2,6-diaminopimeloyl-D-alanyl-D-alanine + UDP-N-acetyl-alpha-D-glucosamine = di-trans,octa-cis-undecaprenyl diphospho-[N-acetyl-alpha-D-glucosaminyl-(1-&gt;4)]-N-acetyl-alpha-D-muramoyl-L-alanyl-D-glutamyl-meso-2,6-diaminopimeloyl-D-alanyl-D-alanine + UDP + H(+)</text>
        <dbReference type="Rhea" id="RHEA:31227"/>
        <dbReference type="ChEBI" id="CHEBI:15378"/>
        <dbReference type="ChEBI" id="CHEBI:57705"/>
        <dbReference type="ChEBI" id="CHEBI:58223"/>
        <dbReference type="ChEBI" id="CHEBI:61387"/>
        <dbReference type="ChEBI" id="CHEBI:61388"/>
        <dbReference type="EC" id="2.4.1.227"/>
    </reaction>
</comment>
<evidence type="ECO:0000313" key="13">
    <source>
        <dbReference type="EMBL" id="ADV67298.1"/>
    </source>
</evidence>
<feature type="binding site" evidence="10">
    <location>
        <position position="189"/>
    </location>
    <ligand>
        <name>UDP-N-acetyl-alpha-D-glucosamine</name>
        <dbReference type="ChEBI" id="CHEBI:57705"/>
    </ligand>
</feature>
<dbReference type="GO" id="GO:0008360">
    <property type="term" value="P:regulation of cell shape"/>
    <property type="evidence" value="ECO:0007669"/>
    <property type="project" value="UniProtKB-KW"/>
</dbReference>
<evidence type="ECO:0000256" key="2">
    <source>
        <dbReference type="ARBA" id="ARBA00022618"/>
    </source>
</evidence>
<dbReference type="EC" id="2.4.1.227" evidence="10"/>
<evidence type="ECO:0000256" key="8">
    <source>
        <dbReference type="ARBA" id="ARBA00023306"/>
    </source>
</evidence>
<dbReference type="GO" id="GO:0071555">
    <property type="term" value="P:cell wall organization"/>
    <property type="evidence" value="ECO:0007669"/>
    <property type="project" value="UniProtKB-KW"/>
</dbReference>